<dbReference type="EMBL" id="SSOB01000014">
    <property type="protein sequence ID" value="THF79126.1"/>
    <property type="molecule type" value="Genomic_DNA"/>
</dbReference>
<accession>A0A4V3WF72</accession>
<proteinExistence type="predicted"/>
<feature type="signal peptide" evidence="2">
    <location>
        <begin position="1"/>
        <end position="23"/>
    </location>
</feature>
<dbReference type="InterPro" id="IPR022627">
    <property type="entry name" value="DUF3502"/>
</dbReference>
<feature type="compositionally biased region" description="Low complexity" evidence="1">
    <location>
        <begin position="30"/>
        <end position="49"/>
    </location>
</feature>
<gene>
    <name evidence="4" type="ORF">E6C55_12995</name>
</gene>
<comment type="caution">
    <text evidence="4">The sequence shown here is derived from an EMBL/GenBank/DDBJ whole genome shotgun (WGS) entry which is preliminary data.</text>
</comment>
<feature type="region of interest" description="Disordered" evidence="1">
    <location>
        <begin position="30"/>
        <end position="64"/>
    </location>
</feature>
<reference evidence="4 5" key="1">
    <citation type="submission" date="2019-04" db="EMBL/GenBank/DDBJ databases">
        <title>Cohnella sp. nov. isolated from preserved vegetables.</title>
        <authorList>
            <person name="Lin S.-Y."/>
            <person name="Hung M.-H."/>
            <person name="Young C.-C."/>
        </authorList>
    </citation>
    <scope>NUCLEOTIDE SEQUENCE [LARGE SCALE GENOMIC DNA]</scope>
    <source>
        <strain evidence="4 5">CC-MHH1044</strain>
    </source>
</reference>
<evidence type="ECO:0000256" key="1">
    <source>
        <dbReference type="SAM" id="MobiDB-lite"/>
    </source>
</evidence>
<evidence type="ECO:0000256" key="2">
    <source>
        <dbReference type="SAM" id="SignalP"/>
    </source>
</evidence>
<feature type="chain" id="PRO_5038603779" evidence="2">
    <location>
        <begin position="24"/>
        <end position="529"/>
    </location>
</feature>
<dbReference type="SUPFAM" id="SSF53850">
    <property type="entry name" value="Periplasmic binding protein-like II"/>
    <property type="match status" value="1"/>
</dbReference>
<keyword evidence="2" id="KW-0732">Signal</keyword>
<dbReference type="Gene3D" id="3.40.190.10">
    <property type="entry name" value="Periplasmic binding protein-like II"/>
    <property type="match status" value="2"/>
</dbReference>
<dbReference type="AlphaFoldDB" id="A0A4V3WF72"/>
<dbReference type="Pfam" id="PF12010">
    <property type="entry name" value="DUF3502"/>
    <property type="match status" value="1"/>
</dbReference>
<dbReference type="PROSITE" id="PS51257">
    <property type="entry name" value="PROKAR_LIPOPROTEIN"/>
    <property type="match status" value="1"/>
</dbReference>
<dbReference type="OrthoDB" id="2636783at2"/>
<feature type="domain" description="DUF3502" evidence="3">
    <location>
        <begin position="457"/>
        <end position="526"/>
    </location>
</feature>
<keyword evidence="5" id="KW-1185">Reference proteome</keyword>
<evidence type="ECO:0000313" key="4">
    <source>
        <dbReference type="EMBL" id="THF79126.1"/>
    </source>
</evidence>
<dbReference type="Proteomes" id="UP000310636">
    <property type="component" value="Unassembled WGS sequence"/>
</dbReference>
<organism evidence="4 5">
    <name type="scientific">Cohnella fermenti</name>
    <dbReference type="NCBI Taxonomy" id="2565925"/>
    <lineage>
        <taxon>Bacteria</taxon>
        <taxon>Bacillati</taxon>
        <taxon>Bacillota</taxon>
        <taxon>Bacilli</taxon>
        <taxon>Bacillales</taxon>
        <taxon>Paenibacillaceae</taxon>
        <taxon>Cohnella</taxon>
    </lineage>
</organism>
<evidence type="ECO:0000259" key="3">
    <source>
        <dbReference type="Pfam" id="PF12010"/>
    </source>
</evidence>
<protein>
    <submittedName>
        <fullName evidence="4">DUF3502 domain-containing protein</fullName>
    </submittedName>
</protein>
<dbReference type="RefSeq" id="WP_136370232.1">
    <property type="nucleotide sequence ID" value="NZ_SSOB01000014.1"/>
</dbReference>
<sequence length="529" mass="58202">MHVKRKRLLALTTAVVLSAAMLASGCSSSNGNGNGNSQGQSAATESAGAAGSGAGEGTAASEAPKADTSEFVKLKYYYTGPTSPGDDAVFAELNKRIKEKINANVEFIKVASGDYTQKMSIMVNALEEFDLVFTSPYYLNYYDNASKGAFVDITDLLPVYAPETYALFKPEIWDAARVNGKIYASINQQIFARQSGFSVQKALADKYGFDPTTVKKLSDIAPFLQSVKDGEPAETTDQLWNAQVKNQVFSYFYPAYEWESIGEIDLPGVVRSMEDNPKVFNEYETEEFKDFVLTNADFQKRGFIAKDTLTRPTFDPAKYVGTAMATLSPGVDATIAQTYKAEHYVIPMGSPMLTSANAIATLTAVSATSKHPERALMFIELLNTDKEIYNMLVWGLEGVDYVKTGDNRIEAVEGSSFKSQAGWKFGNQFNSYVTGTQTDDVWEQTDELNKSAKMSKLFGFSFNPEQVKSEIANTMAIVAEYRQAFNAGMYGDDTEAKLQEYNQKLKSAGVDKIIAEKQRQLDEFIAQKG</sequence>
<name>A0A4V3WF72_9BACL</name>
<evidence type="ECO:0000313" key="5">
    <source>
        <dbReference type="Proteomes" id="UP000310636"/>
    </source>
</evidence>